<dbReference type="Proteomes" id="UP000001188">
    <property type="component" value="Chromosome"/>
</dbReference>
<accession>B0RQM4</accession>
<reference evidence="1 2" key="1">
    <citation type="journal article" date="2008" name="J. Biotechnol.">
        <title>The genome of Xanthomonas campestris pv. campestris B100 and its use for the reconstruction of metabolic pathways involved in xanthan biosynthesis.</title>
        <authorList>
            <person name="Vorholter F.J."/>
            <person name="Schneiker S."/>
            <person name="Goesmann A."/>
            <person name="Krause L."/>
            <person name="Bekel T."/>
            <person name="Kaiser O."/>
            <person name="Linke B."/>
            <person name="Patschkowski T."/>
            <person name="Ruckert C."/>
            <person name="Schmid J."/>
            <person name="Sidhu V.K."/>
            <person name="Sieber V."/>
            <person name="Tauch A."/>
            <person name="Watt S.A."/>
            <person name="Weisshaar B."/>
            <person name="Becker A."/>
            <person name="Niehaus K."/>
            <person name="Puhler A."/>
        </authorList>
    </citation>
    <scope>NUCLEOTIDE SEQUENCE [LARGE SCALE GENOMIC DNA]</scope>
    <source>
        <strain evidence="1 2">B100</strain>
    </source>
</reference>
<dbReference type="SUPFAM" id="SSF117396">
    <property type="entry name" value="TM1631-like"/>
    <property type="match status" value="1"/>
</dbReference>
<dbReference type="Gene3D" id="3.20.20.410">
    <property type="entry name" value="Protein of unknown function UPF0759"/>
    <property type="match status" value="1"/>
</dbReference>
<dbReference type="AlphaFoldDB" id="B0RQM4"/>
<evidence type="ECO:0000313" key="1">
    <source>
        <dbReference type="EMBL" id="CAP50759.1"/>
    </source>
</evidence>
<sequence>MSIRIGISGWRYARWRGTFYPTGLAQRRELAYAGRCFPSVEINGSFYSLQRPESYQSWHDETPDDFVFAVKGPRFVTHMKRLRDCEQALANFFASGVLRLGEKLGPILWQLPPTLRFDDAVLDAFLSSLPRDTEAALALARKRDTTLMHGRTDLSIDRKRPLRHALEMRHPSFCDPSCMKLLRKHKVGVVVADTAGKFPYLEDVTADFVYLRLHGDAQLYASGYSDHALDRWGERIAAWAAGGEPSDAQRIGPRASKRARRDVYCYFDNDMKVHAPFDARGLMQRLDLPTDCPAREEVV</sequence>
<dbReference type="InterPro" id="IPR002763">
    <property type="entry name" value="DUF72"/>
</dbReference>
<dbReference type="HOGENOM" id="CLU_046519_1_1_6"/>
<dbReference type="PANTHER" id="PTHR30348:SF4">
    <property type="entry name" value="DUF72 DOMAIN-CONTAINING PROTEIN"/>
    <property type="match status" value="1"/>
</dbReference>
<name>B0RQM4_XANCB</name>
<evidence type="ECO:0008006" key="3">
    <source>
        <dbReference type="Google" id="ProtNLM"/>
    </source>
</evidence>
<proteinExistence type="predicted"/>
<gene>
    <name evidence="1" type="ORF">XCCB100_1409</name>
</gene>
<evidence type="ECO:0000313" key="2">
    <source>
        <dbReference type="Proteomes" id="UP000001188"/>
    </source>
</evidence>
<protein>
    <recommendedName>
        <fullName evidence="3">DUF72 domain-containing protein</fullName>
    </recommendedName>
</protein>
<dbReference type="InterPro" id="IPR036520">
    <property type="entry name" value="UPF0759_sf"/>
</dbReference>
<dbReference type="KEGG" id="xca:xcc-b100_1409"/>
<dbReference type="EMBL" id="AM920689">
    <property type="protein sequence ID" value="CAP50759.1"/>
    <property type="molecule type" value="Genomic_DNA"/>
</dbReference>
<dbReference type="Pfam" id="PF01904">
    <property type="entry name" value="DUF72"/>
    <property type="match status" value="1"/>
</dbReference>
<organism evidence="1 2">
    <name type="scientific">Xanthomonas campestris pv. campestris (strain B100)</name>
    <dbReference type="NCBI Taxonomy" id="509169"/>
    <lineage>
        <taxon>Bacteria</taxon>
        <taxon>Pseudomonadati</taxon>
        <taxon>Pseudomonadota</taxon>
        <taxon>Gammaproteobacteria</taxon>
        <taxon>Lysobacterales</taxon>
        <taxon>Lysobacteraceae</taxon>
        <taxon>Xanthomonas</taxon>
    </lineage>
</organism>
<dbReference type="PANTHER" id="PTHR30348">
    <property type="entry name" value="UNCHARACTERIZED PROTEIN YECE"/>
    <property type="match status" value="1"/>
</dbReference>